<evidence type="ECO:0000313" key="5">
    <source>
        <dbReference type="EMBL" id="PIR44817.1"/>
    </source>
</evidence>
<dbReference type="AlphaFoldDB" id="A0A2H0REB8"/>
<reference evidence="5 6" key="1">
    <citation type="submission" date="2017-09" db="EMBL/GenBank/DDBJ databases">
        <title>Depth-based differentiation of microbial function through sediment-hosted aquifers and enrichment of novel symbionts in the deep terrestrial subsurface.</title>
        <authorList>
            <person name="Probst A.J."/>
            <person name="Ladd B."/>
            <person name="Jarett J.K."/>
            <person name="Geller-Mcgrath D.E."/>
            <person name="Sieber C.M."/>
            <person name="Emerson J.B."/>
            <person name="Anantharaman K."/>
            <person name="Thomas B.C."/>
            <person name="Malmstrom R."/>
            <person name="Stieglmeier M."/>
            <person name="Klingl A."/>
            <person name="Woyke T."/>
            <person name="Ryan C.M."/>
            <person name="Banfield J.F."/>
        </authorList>
    </citation>
    <scope>NUCLEOTIDE SEQUENCE [LARGE SCALE GENOMIC DNA]</scope>
    <source>
        <strain evidence="5">CG10_big_fil_rev_8_21_14_0_10_51_16</strain>
    </source>
</reference>
<proteinExistence type="predicted"/>
<evidence type="ECO:0000256" key="1">
    <source>
        <dbReference type="ARBA" id="ARBA00022490"/>
    </source>
</evidence>
<keyword evidence="4" id="KW-0131">Cell cycle</keyword>
<protein>
    <recommendedName>
        <fullName evidence="7">SMC-Scp complex subunit ScpB</fullName>
    </recommendedName>
</protein>
<dbReference type="InterPro" id="IPR005234">
    <property type="entry name" value="ScpB_csome_segregation"/>
</dbReference>
<organism evidence="5 6">
    <name type="scientific">Candidatus Vogelbacteria bacterium CG10_big_fil_rev_8_21_14_0_10_51_16</name>
    <dbReference type="NCBI Taxonomy" id="1975045"/>
    <lineage>
        <taxon>Bacteria</taxon>
        <taxon>Candidatus Vogeliibacteriota</taxon>
    </lineage>
</organism>
<gene>
    <name evidence="5" type="ORF">COV10_02950</name>
</gene>
<dbReference type="InterPro" id="IPR036390">
    <property type="entry name" value="WH_DNA-bd_sf"/>
</dbReference>
<dbReference type="Gene3D" id="1.10.10.10">
    <property type="entry name" value="Winged helix-like DNA-binding domain superfamily/Winged helix DNA-binding domain"/>
    <property type="match status" value="2"/>
</dbReference>
<evidence type="ECO:0000256" key="3">
    <source>
        <dbReference type="ARBA" id="ARBA00022829"/>
    </source>
</evidence>
<keyword evidence="3" id="KW-0159">Chromosome partition</keyword>
<comment type="caution">
    <text evidence="5">The sequence shown here is derived from an EMBL/GenBank/DDBJ whole genome shotgun (WGS) entry which is preliminary data.</text>
</comment>
<dbReference type="GO" id="GO:0051304">
    <property type="term" value="P:chromosome separation"/>
    <property type="evidence" value="ECO:0007669"/>
    <property type="project" value="InterPro"/>
</dbReference>
<dbReference type="Pfam" id="PF04079">
    <property type="entry name" value="SMC_ScpB"/>
    <property type="match status" value="1"/>
</dbReference>
<dbReference type="PANTHER" id="PTHR34298:SF2">
    <property type="entry name" value="SEGREGATION AND CONDENSATION PROTEIN B"/>
    <property type="match status" value="1"/>
</dbReference>
<dbReference type="EMBL" id="PCYI01000019">
    <property type="protein sequence ID" value="PIR44817.1"/>
    <property type="molecule type" value="Genomic_DNA"/>
</dbReference>
<evidence type="ECO:0000256" key="2">
    <source>
        <dbReference type="ARBA" id="ARBA00022618"/>
    </source>
</evidence>
<keyword evidence="2" id="KW-0132">Cell division</keyword>
<name>A0A2H0REB8_9BACT</name>
<evidence type="ECO:0008006" key="7">
    <source>
        <dbReference type="Google" id="ProtNLM"/>
    </source>
</evidence>
<dbReference type="GO" id="GO:0051301">
    <property type="term" value="P:cell division"/>
    <property type="evidence" value="ECO:0007669"/>
    <property type="project" value="UniProtKB-KW"/>
</dbReference>
<dbReference type="InterPro" id="IPR036388">
    <property type="entry name" value="WH-like_DNA-bd_sf"/>
</dbReference>
<dbReference type="PANTHER" id="PTHR34298">
    <property type="entry name" value="SEGREGATION AND CONDENSATION PROTEIN B"/>
    <property type="match status" value="1"/>
</dbReference>
<evidence type="ECO:0000313" key="6">
    <source>
        <dbReference type="Proteomes" id="UP000228767"/>
    </source>
</evidence>
<dbReference type="Proteomes" id="UP000228767">
    <property type="component" value="Unassembled WGS sequence"/>
</dbReference>
<accession>A0A2H0REB8</accession>
<keyword evidence="1" id="KW-0963">Cytoplasm</keyword>
<sequence>MFSLSAKIEGFLLQTGEPSSLTKLTRICESSPEEVKEAVVALAARYKEQESGLAILQTQDSVALGTAPELSAFLETNLIEEREKDIGRAGLEVLALVLYRNPISRSEINTIRGVDSSHIIRHLTLRGLIERNADGSDKRQARYVPTIETLAHLGLKSLEELPDCDTVVAALVNYLERSTRGDAQTEAELDQKI</sequence>
<evidence type="ECO:0000256" key="4">
    <source>
        <dbReference type="ARBA" id="ARBA00023306"/>
    </source>
</evidence>
<dbReference type="SUPFAM" id="SSF46785">
    <property type="entry name" value="Winged helix' DNA-binding domain"/>
    <property type="match status" value="2"/>
</dbReference>